<dbReference type="AlphaFoldDB" id="A0A3S9YLT6"/>
<sequence>MGRPSAGELTAGEREHGVSDDGDNGTSDDGGYSALRGRSGGSSDLNVLRRAMRWETFALVAFLVILAIVAS</sequence>
<evidence type="ECO:0000313" key="3">
    <source>
        <dbReference type="EMBL" id="AZS75808.1"/>
    </source>
</evidence>
<name>A0A3S9YLT6_9ACTN</name>
<evidence type="ECO:0000256" key="1">
    <source>
        <dbReference type="SAM" id="MobiDB-lite"/>
    </source>
</evidence>
<keyword evidence="2" id="KW-1133">Transmembrane helix</keyword>
<feature type="transmembrane region" description="Helical" evidence="2">
    <location>
        <begin position="51"/>
        <end position="70"/>
    </location>
</feature>
<dbReference type="EMBL" id="CP029042">
    <property type="protein sequence ID" value="AZS75808.1"/>
    <property type="molecule type" value="Genomic_DNA"/>
</dbReference>
<reference evidence="3 4" key="1">
    <citation type="submission" date="2018-04" db="EMBL/GenBank/DDBJ databases">
        <title>Complete genome sequences of Streptomyces lydicus strain WYEC and characterization of antagonistic properties of biological control agents.</title>
        <authorList>
            <person name="Mariita R.M."/>
            <person name="Sello J.K."/>
        </authorList>
    </citation>
    <scope>NUCLEOTIDE SEQUENCE [LARGE SCALE GENOMIC DNA]</scope>
    <source>
        <strain evidence="3 4">WYEC 108</strain>
    </source>
</reference>
<feature type="compositionally biased region" description="Low complexity" evidence="1">
    <location>
        <begin position="24"/>
        <end position="33"/>
    </location>
</feature>
<dbReference type="RefSeq" id="WP_127154519.1">
    <property type="nucleotide sequence ID" value="NZ_CP029042.1"/>
</dbReference>
<dbReference type="Proteomes" id="UP000275579">
    <property type="component" value="Chromosome"/>
</dbReference>
<accession>A0A3S9YLT6</accession>
<proteinExistence type="predicted"/>
<protein>
    <submittedName>
        <fullName evidence="3">Uncharacterized protein</fullName>
    </submittedName>
</protein>
<evidence type="ECO:0000313" key="4">
    <source>
        <dbReference type="Proteomes" id="UP000275579"/>
    </source>
</evidence>
<evidence type="ECO:0000256" key="2">
    <source>
        <dbReference type="SAM" id="Phobius"/>
    </source>
</evidence>
<gene>
    <name evidence="3" type="ORF">DDE74_37365</name>
</gene>
<feature type="region of interest" description="Disordered" evidence="1">
    <location>
        <begin position="1"/>
        <end position="43"/>
    </location>
</feature>
<keyword evidence="2" id="KW-0812">Transmembrane</keyword>
<keyword evidence="2" id="KW-0472">Membrane</keyword>
<organism evidence="3 4">
    <name type="scientific">Streptomyces lydicus</name>
    <dbReference type="NCBI Taxonomy" id="47763"/>
    <lineage>
        <taxon>Bacteria</taxon>
        <taxon>Bacillati</taxon>
        <taxon>Actinomycetota</taxon>
        <taxon>Actinomycetes</taxon>
        <taxon>Kitasatosporales</taxon>
        <taxon>Streptomycetaceae</taxon>
        <taxon>Streptomyces</taxon>
    </lineage>
</organism>